<dbReference type="FunFam" id="3.40.50.720:FF:000214">
    <property type="entry name" value="L-xylulose reductase"/>
    <property type="match status" value="1"/>
</dbReference>
<dbReference type="PANTHER" id="PTHR46478:SF1">
    <property type="entry name" value="VON WILLEBRAND FACTOR A DOMAIN-CONTAINING PROTEIN 3A"/>
    <property type="match status" value="1"/>
</dbReference>
<feature type="compositionally biased region" description="Low complexity" evidence="5">
    <location>
        <begin position="1"/>
        <end position="19"/>
    </location>
</feature>
<feature type="domain" description="VWFA" evidence="6">
    <location>
        <begin position="1073"/>
        <end position="1303"/>
    </location>
</feature>
<dbReference type="PRINTS" id="PR00080">
    <property type="entry name" value="SDRFAMILY"/>
</dbReference>
<evidence type="ECO:0000256" key="4">
    <source>
        <dbReference type="ARBA" id="ARBA00023002"/>
    </source>
</evidence>
<keyword evidence="3" id="KW-0521">NADP</keyword>
<keyword evidence="8" id="KW-1185">Reference proteome</keyword>
<feature type="compositionally biased region" description="Basic and acidic residues" evidence="5">
    <location>
        <begin position="51"/>
        <end position="61"/>
    </location>
</feature>
<dbReference type="Gene3D" id="3.40.50.720">
    <property type="entry name" value="NAD(P)-binding Rossmann-like Domain"/>
    <property type="match status" value="1"/>
</dbReference>
<feature type="compositionally biased region" description="Polar residues" evidence="5">
    <location>
        <begin position="20"/>
        <end position="30"/>
    </location>
</feature>
<evidence type="ECO:0000256" key="5">
    <source>
        <dbReference type="SAM" id="MobiDB-lite"/>
    </source>
</evidence>
<dbReference type="PROSITE" id="PS50234">
    <property type="entry name" value="VWFA"/>
    <property type="match status" value="1"/>
</dbReference>
<dbReference type="SMART" id="SM00327">
    <property type="entry name" value="VWA"/>
    <property type="match status" value="1"/>
</dbReference>
<reference evidence="7" key="2">
    <citation type="journal article" date="2023" name="Science">
        <title>Genomic signatures of disease resistance in endangered staghorn corals.</title>
        <authorList>
            <person name="Vollmer S.V."/>
            <person name="Selwyn J.D."/>
            <person name="Despard B.A."/>
            <person name="Roesel C.L."/>
        </authorList>
    </citation>
    <scope>NUCLEOTIDE SEQUENCE</scope>
    <source>
        <strain evidence="7">K2</strain>
    </source>
</reference>
<name>A0AAD9V117_ACRCE</name>
<dbReference type="InterPro" id="IPR002035">
    <property type="entry name" value="VWF_A"/>
</dbReference>
<dbReference type="EMBL" id="JARQWQ010000051">
    <property type="protein sequence ID" value="KAK2557253.1"/>
    <property type="molecule type" value="Genomic_DNA"/>
</dbReference>
<organism evidence="7 8">
    <name type="scientific">Acropora cervicornis</name>
    <name type="common">Staghorn coral</name>
    <dbReference type="NCBI Taxonomy" id="6130"/>
    <lineage>
        <taxon>Eukaryota</taxon>
        <taxon>Metazoa</taxon>
        <taxon>Cnidaria</taxon>
        <taxon>Anthozoa</taxon>
        <taxon>Hexacorallia</taxon>
        <taxon>Scleractinia</taxon>
        <taxon>Astrocoeniina</taxon>
        <taxon>Acroporidae</taxon>
        <taxon>Acropora</taxon>
    </lineage>
</organism>
<comment type="caution">
    <text evidence="7">The sequence shown here is derived from an EMBL/GenBank/DDBJ whole genome shotgun (WGS) entry which is preliminary data.</text>
</comment>
<dbReference type="PRINTS" id="PR00081">
    <property type="entry name" value="GDHRDH"/>
</dbReference>
<dbReference type="GO" id="GO:0016616">
    <property type="term" value="F:oxidoreductase activity, acting on the CH-OH group of donors, NAD or NADP as acceptor"/>
    <property type="evidence" value="ECO:0007669"/>
    <property type="project" value="UniProtKB-ARBA"/>
</dbReference>
<evidence type="ECO:0000313" key="8">
    <source>
        <dbReference type="Proteomes" id="UP001249851"/>
    </source>
</evidence>
<evidence type="ECO:0000256" key="3">
    <source>
        <dbReference type="ARBA" id="ARBA00022857"/>
    </source>
</evidence>
<feature type="region of interest" description="Disordered" evidence="5">
    <location>
        <begin position="1"/>
        <end position="96"/>
    </location>
</feature>
<comment type="subunit">
    <text evidence="2">Homotetramer.</text>
</comment>
<dbReference type="InterPro" id="IPR002347">
    <property type="entry name" value="SDR_fam"/>
</dbReference>
<comment type="similarity">
    <text evidence="1">Belongs to the short-chain dehydrogenases/reductases (SDR) family.</text>
</comment>
<dbReference type="PANTHER" id="PTHR46478">
    <property type="entry name" value="VON WILLEBRAND FACTOR A DOMAIN-CONTAINING PROTEIN 3A"/>
    <property type="match status" value="1"/>
</dbReference>
<keyword evidence="4" id="KW-0560">Oxidoreductase</keyword>
<accession>A0AAD9V117</accession>
<feature type="region of interest" description="Disordered" evidence="5">
    <location>
        <begin position="805"/>
        <end position="922"/>
    </location>
</feature>
<dbReference type="PROSITE" id="PS00061">
    <property type="entry name" value="ADH_SHORT"/>
    <property type="match status" value="1"/>
</dbReference>
<evidence type="ECO:0000259" key="6">
    <source>
        <dbReference type="PROSITE" id="PS50234"/>
    </source>
</evidence>
<dbReference type="SUPFAM" id="SSF53300">
    <property type="entry name" value="vWA-like"/>
    <property type="match status" value="3"/>
</dbReference>
<protein>
    <submittedName>
        <fullName evidence="7">von Willebrand factor A domain-containing protein 3A</fullName>
    </submittedName>
</protein>
<dbReference type="InterPro" id="IPR036291">
    <property type="entry name" value="NAD(P)-bd_dom_sf"/>
</dbReference>
<sequence length="1587" mass="176373">MSVSQSSSSSNVSVSSSSSDNGESQGNEVASRSGGFRNEMTEPSQQPWRITHSDFEVERTQPVDITSPTEKKPPITARTRKKSADDKSSYAEHEFKRQGVRAPWEMLKTNDAIPPRALTVTSVTQSHDLQAVIGLEAAHAEGQSSSDWLGRHSVEAAGLSFEEIMKCGVPIKPPPGEDQGKVHLKYDAVKLQNYEFKLTNLIQLCQQRINWLLQGSRRAFGLIKGQNVALVVDASESNCGYGRLQLFQESLAELINEQLANKSRLFLVSFGTVPKAFWTVIRDVNCRIIDECHWWARSLCTQGGCNVLAALKQVIKRKEIDSIVLVLGSCPDQNPKIICEYVRESLSGRHAPLHTVAYDCSISATNMFLKELAEQTGGRYHCYVSTSDEQILTGTDLNLLVQEMKKAQDILEKVKEMKSGVIGNTRISMQSSIDTAVSSIPSTLELMTLTQDDEQILEPDSSPLVVEHPSFPARTSVDWLKQHGLKAKGLNLYQKLAPNSFSYVDGYISAINRNVHSLVHERSMAQFKWFDGSVKNVHVDPTLLFDYQRHLESASHLYKRRVEWLSVSCRRIFGTVVEKRVIVLLDMSICMSTAVPRLQEHLRLLLEQQMANKTSYNFICFGDKTEMFRPVMVEPSPEYLEATWKWLLQRGCTGSRNFLDAFRKAVENEEEKGHGIEVEGIYVITSGVPDEPKEVVCGFLSEALAGRHTAVHTIFYEVDDEDGLVAIPGKYADREETADYLRQVAHTANGRFHWYRSGAIIESDDLKAVINEMDKAFNYSQKTAMLLETVRKKKPAVEVINDSVDGDRQLVPRPPSASKTRVALTPPRHTALTKARMKKCCSLPPIKDETDDPNVRPQTAGTSRPSSSSGVKKARPHSASSQTQESAMKALQWRPPTAKSTTSLIPAPPPVKTAFKERRQSSGGVKPVQQVFYTEWKNETGAIFTQYKQKSKAKRPIKHPFISDKEASVSTREWMRSYSLSKLKLDLNSIVGSSECSHAKGKVTSLGQSVTARYCSIFPSVEVKGVVKHLHLLPHELEDYEEQVEKVMRRYVKRLQWLLSGSRRVFGTITEKHVIVLIDTSGSMVSSMDELKRELAALVWDQIRHQATKFNVIRFSSEVVPWKESLRPTCDDSCQDAVEWISDFEPTGSTRTLNALEHIPSLLGPIIDPHNAQLPVGLTAQLVERCTGIAELAFDDPEVQGIYLLTDGKPDNSTTMVLREVAKLNSGRNVRVHCISFNCDDSVANKFLQLLASQTGGRFHRCQGDPDGHIFTHRLLTEGFREDEPMSMPVFEGDDLRRLASEIALCRKFLLQSRSYRGRLISPSLPVGDDRYLNLSSQKRPTGRNLGGNRLVRRSGTTSRGIGRGTAKMLAKCGAEVIALSRTQADLDSLKKEEPTIQTVCLDLCDIAAAVKKIDCLGDIHLLVNNAGIAILGPFEDSKPDDFDTIFSVNVKAPMFIAQAVAKKMISGEYGGAIVNVSSQASQKALKDHTLYCSTKAALDMLTKSMALELGPHQIRVNAVNPTVVLTEMGKLGWSDPSKAKPMLDQIPLGRFAEVEEVVSAIVYLLSDKASMINGTILPVDGGFLAR</sequence>
<dbReference type="InterPro" id="IPR036465">
    <property type="entry name" value="vWFA_dom_sf"/>
</dbReference>
<dbReference type="InterPro" id="IPR020904">
    <property type="entry name" value="Sc_DH/Rdtase_CS"/>
</dbReference>
<reference evidence="7" key="1">
    <citation type="journal article" date="2023" name="G3 (Bethesda)">
        <title>Whole genome assembly and annotation of the endangered Caribbean coral Acropora cervicornis.</title>
        <authorList>
            <person name="Selwyn J.D."/>
            <person name="Vollmer S.V."/>
        </authorList>
    </citation>
    <scope>NUCLEOTIDE SEQUENCE</scope>
    <source>
        <strain evidence="7">K2</strain>
    </source>
</reference>
<dbReference type="SUPFAM" id="SSF51735">
    <property type="entry name" value="NAD(P)-binding Rossmann-fold domains"/>
    <property type="match status" value="1"/>
</dbReference>
<dbReference type="Pfam" id="PF13561">
    <property type="entry name" value="adh_short_C2"/>
    <property type="match status" value="1"/>
</dbReference>
<feature type="compositionally biased region" description="Basic and acidic residues" evidence="5">
    <location>
        <begin position="82"/>
        <end position="96"/>
    </location>
</feature>
<evidence type="ECO:0000256" key="1">
    <source>
        <dbReference type="ARBA" id="ARBA00006484"/>
    </source>
</evidence>
<dbReference type="Pfam" id="PF13768">
    <property type="entry name" value="VWA_3"/>
    <property type="match status" value="3"/>
</dbReference>
<feature type="compositionally biased region" description="Polar residues" evidence="5">
    <location>
        <begin position="856"/>
        <end position="870"/>
    </location>
</feature>
<dbReference type="CDD" id="cd00198">
    <property type="entry name" value="vWFA"/>
    <property type="match status" value="2"/>
</dbReference>
<gene>
    <name evidence="7" type="ORF">P5673_020743</name>
</gene>
<evidence type="ECO:0000313" key="7">
    <source>
        <dbReference type="EMBL" id="KAK2557253.1"/>
    </source>
</evidence>
<proteinExistence type="inferred from homology"/>
<dbReference type="Proteomes" id="UP001249851">
    <property type="component" value="Unassembled WGS sequence"/>
</dbReference>
<evidence type="ECO:0000256" key="2">
    <source>
        <dbReference type="ARBA" id="ARBA00011881"/>
    </source>
</evidence>
<dbReference type="Gene3D" id="3.40.50.410">
    <property type="entry name" value="von Willebrand factor, type A domain"/>
    <property type="match status" value="2"/>
</dbReference>